<feature type="region of interest" description="Disordered" evidence="2">
    <location>
        <begin position="417"/>
        <end position="449"/>
    </location>
</feature>
<feature type="compositionally biased region" description="Low complexity" evidence="2">
    <location>
        <begin position="417"/>
        <end position="428"/>
    </location>
</feature>
<keyword evidence="4" id="KW-1185">Reference proteome</keyword>
<dbReference type="WBParaSite" id="NBR_0000687201-mRNA-1">
    <property type="protein sequence ID" value="NBR_0000687201-mRNA-1"/>
    <property type="gene ID" value="NBR_0000687201"/>
</dbReference>
<dbReference type="GO" id="GO:0060090">
    <property type="term" value="F:molecular adaptor activity"/>
    <property type="evidence" value="ECO:0007669"/>
    <property type="project" value="TreeGrafter"/>
</dbReference>
<dbReference type="GO" id="GO:0000422">
    <property type="term" value="P:autophagy of mitochondrion"/>
    <property type="evidence" value="ECO:0007669"/>
    <property type="project" value="TreeGrafter"/>
</dbReference>
<dbReference type="GO" id="GO:0061709">
    <property type="term" value="P:reticulophagy"/>
    <property type="evidence" value="ECO:0007669"/>
    <property type="project" value="TreeGrafter"/>
</dbReference>
<feature type="coiled-coil region" evidence="1">
    <location>
        <begin position="577"/>
        <end position="685"/>
    </location>
</feature>
<dbReference type="EMBL" id="UYSL01019837">
    <property type="protein sequence ID" value="VDL70462.1"/>
    <property type="molecule type" value="Genomic_DNA"/>
</dbReference>
<reference evidence="5" key="1">
    <citation type="submission" date="2016-04" db="UniProtKB">
        <authorList>
            <consortium name="WormBaseParasite"/>
        </authorList>
    </citation>
    <scope>IDENTIFICATION</scope>
</reference>
<dbReference type="STRING" id="27835.A0A158QXH8"/>
<feature type="compositionally biased region" description="Low complexity" evidence="2">
    <location>
        <begin position="437"/>
        <end position="447"/>
    </location>
</feature>
<proteinExistence type="predicted"/>
<dbReference type="Proteomes" id="UP000271162">
    <property type="component" value="Unassembled WGS sequence"/>
</dbReference>
<dbReference type="GO" id="GO:0000045">
    <property type="term" value="P:autophagosome assembly"/>
    <property type="evidence" value="ECO:0007669"/>
    <property type="project" value="InterPro"/>
</dbReference>
<feature type="region of interest" description="Disordered" evidence="2">
    <location>
        <begin position="471"/>
        <end position="509"/>
    </location>
</feature>
<protein>
    <submittedName>
        <fullName evidence="5">RB1-inducible coiled-coil protein 1 (inferred by orthology to a human protein)</fullName>
    </submittedName>
</protein>
<dbReference type="GO" id="GO:0061723">
    <property type="term" value="P:glycophagy"/>
    <property type="evidence" value="ECO:0007669"/>
    <property type="project" value="TreeGrafter"/>
</dbReference>
<feature type="compositionally biased region" description="Low complexity" evidence="2">
    <location>
        <begin position="482"/>
        <end position="492"/>
    </location>
</feature>
<dbReference type="PANTHER" id="PTHR13222:SF1">
    <property type="entry name" value="RB1-INDUCIBLE COILED-COIL PROTEIN 1"/>
    <property type="match status" value="1"/>
</dbReference>
<name>A0A158QXH8_NIPBR</name>
<sequence length="841" mass="96386">MELFYIFNVPSGHRFHVEMSPHWRVRQLQDCVLQLTGMPIDDQATFLEQDSDKHRVYLEIPQRARECRSAAQNAIHACARFAEEHRFIVQGWNALINNMDASIARLKKRATRFMDQIEKVRQQKSKAVVLLQDFDEVIDELKRIRLPGSLLAHSLGNSDRCSYSDISLYAWISASDPDHTLKELVEQVAEQFKNFEQADANATLENIEKVTEWSRNSNNREIRGINMRLSFLDLHLRKAEGSTITVIGCLVHDYEEAPVMYATAVAEVVRRKSFQKELSCWHALHAEKCSLLSEEESQMRAQFTSKIENHFLRLLFHGMFDSLPMFYVKTLSDFDKSLGPVDVEHLKDLRKNVEELKQYLNVAAPQVFLRLSIRDPSAPPSSAPSNPLRREESFFTTEPTCAMPTWSRNFPSSNWLSSDDVTDSSPSTAPALLMAKSPPSRIGSSSSLNMPFTPSLNQLSMLGEEDELPFTSASTSVAKTAPIQIPTPQPRQISEKSSQFSTPDDHFHAADPTEEQQFVVDDLTNRSQSFDSVKIMLAQIKSISKDMVNIRADVSMECGFFHESFAELRELMEDNLNQEVKKIVEFYQNKVSEAEEAGKALCDALKASELEKEELKQKREEVEKLEKELEARTTSYKEGLIAMELERNRVQTEYEEMVEARDEKIRQLTKELEAKSAEVAMYQSDPNNEALRRSVSAEIRHELEKESKCKLDRLTDAIMQRKNEDIAKMRSEFENEKELSQRKYKLAAKWLAAERDRLRDYIISKIEDGSSVCTSVENEIKTAADAEEEQQYSVSYTFSSTQTGTHPHDTNEGMMMSRYDDMRESVFCSERVVFDTDDDAM</sequence>
<dbReference type="PANTHER" id="PTHR13222">
    <property type="entry name" value="RB1-INDUCIBLE COILED-COIL"/>
    <property type="match status" value="1"/>
</dbReference>
<dbReference type="AlphaFoldDB" id="A0A158QXH8"/>
<evidence type="ECO:0000313" key="4">
    <source>
        <dbReference type="Proteomes" id="UP000271162"/>
    </source>
</evidence>
<dbReference type="GO" id="GO:1990316">
    <property type="term" value="C:Atg1/ULK1 kinase complex"/>
    <property type="evidence" value="ECO:0007669"/>
    <property type="project" value="TreeGrafter"/>
</dbReference>
<evidence type="ECO:0000313" key="5">
    <source>
        <dbReference type="WBParaSite" id="NBR_0000687201-mRNA-1"/>
    </source>
</evidence>
<dbReference type="GO" id="GO:0034045">
    <property type="term" value="C:phagophore assembly site membrane"/>
    <property type="evidence" value="ECO:0007669"/>
    <property type="project" value="TreeGrafter"/>
</dbReference>
<gene>
    <name evidence="3" type="ORF">NBR_LOCUS6873</name>
</gene>
<evidence type="ECO:0000256" key="2">
    <source>
        <dbReference type="SAM" id="MobiDB-lite"/>
    </source>
</evidence>
<organism evidence="5">
    <name type="scientific">Nippostrongylus brasiliensis</name>
    <name type="common">Rat hookworm</name>
    <dbReference type="NCBI Taxonomy" id="27835"/>
    <lineage>
        <taxon>Eukaryota</taxon>
        <taxon>Metazoa</taxon>
        <taxon>Ecdysozoa</taxon>
        <taxon>Nematoda</taxon>
        <taxon>Chromadorea</taxon>
        <taxon>Rhabditida</taxon>
        <taxon>Rhabditina</taxon>
        <taxon>Rhabditomorpha</taxon>
        <taxon>Strongyloidea</taxon>
        <taxon>Heligmosomidae</taxon>
        <taxon>Nippostrongylus</taxon>
    </lineage>
</organism>
<dbReference type="GO" id="GO:0034727">
    <property type="term" value="P:piecemeal microautophagy of the nucleus"/>
    <property type="evidence" value="ECO:0007669"/>
    <property type="project" value="TreeGrafter"/>
</dbReference>
<reference evidence="3 4" key="2">
    <citation type="submission" date="2018-11" db="EMBL/GenBank/DDBJ databases">
        <authorList>
            <consortium name="Pathogen Informatics"/>
        </authorList>
    </citation>
    <scope>NUCLEOTIDE SEQUENCE [LARGE SCALE GENOMIC DNA]</scope>
</reference>
<evidence type="ECO:0000313" key="3">
    <source>
        <dbReference type="EMBL" id="VDL70462.1"/>
    </source>
</evidence>
<evidence type="ECO:0000256" key="1">
    <source>
        <dbReference type="SAM" id="Coils"/>
    </source>
</evidence>
<dbReference type="GO" id="GO:0034517">
    <property type="term" value="P:ribophagy"/>
    <property type="evidence" value="ECO:0007669"/>
    <property type="project" value="TreeGrafter"/>
</dbReference>
<dbReference type="GO" id="GO:0019901">
    <property type="term" value="F:protein kinase binding"/>
    <property type="evidence" value="ECO:0007669"/>
    <property type="project" value="TreeGrafter"/>
</dbReference>
<keyword evidence="1" id="KW-0175">Coiled coil</keyword>
<dbReference type="InterPro" id="IPR040040">
    <property type="entry name" value="ATG11"/>
</dbReference>
<accession>A0A158QXH8</accession>
<dbReference type="OMA" id="HACARFA"/>